<dbReference type="GO" id="GO:0140849">
    <property type="term" value="F:ATP-dependent H2AZ histone chaperone activity"/>
    <property type="evidence" value="ECO:0007669"/>
    <property type="project" value="InterPro"/>
</dbReference>
<dbReference type="HOGENOM" id="CLU_008595_1_0_1"/>
<evidence type="ECO:0000256" key="1">
    <source>
        <dbReference type="SAM" id="MobiDB-lite"/>
    </source>
</evidence>
<reference evidence="4 5" key="1">
    <citation type="journal article" date="2011" name="Proc. Natl. Acad. Sci. U.S.A.">
        <title>Evolutionary erosion of yeast sex chromosomes by mating-type switching accidents.</title>
        <authorList>
            <person name="Gordon J.L."/>
            <person name="Armisen D."/>
            <person name="Proux-Wera E."/>
            <person name="Oheigeartaigh S.S."/>
            <person name="Byrne K.P."/>
            <person name="Wolfe K.H."/>
        </authorList>
    </citation>
    <scope>NUCLEOTIDE SEQUENCE [LARGE SCALE GENOMIC DNA]</scope>
    <source>
        <strain evidence="5">ATCC 24235 / CBS 4417 / NBRC 1672 / NRRL Y-8282 / UCD 70-5</strain>
    </source>
</reference>
<evidence type="ECO:0008006" key="6">
    <source>
        <dbReference type="Google" id="ProtNLM"/>
    </source>
</evidence>
<dbReference type="InterPro" id="IPR037651">
    <property type="entry name" value="Swc3"/>
</dbReference>
<protein>
    <recommendedName>
        <fullName evidence="6">SWR1-complex protein 3</fullName>
    </recommendedName>
</protein>
<dbReference type="OrthoDB" id="4097064at2759"/>
<evidence type="ECO:0000313" key="5">
    <source>
        <dbReference type="Proteomes" id="UP000005666"/>
    </source>
</evidence>
<dbReference type="OMA" id="MQKMCDC"/>
<sequence>MSAIVRTRRSQRIRDITKNTPAEDNDLKQTSVEIRSKKKRKVKEDDSDTVESNRRNSLTVKEEMECRPFELISGLPSTQEIPQYNSALVHPLSVVNSGVLYKSIVNSRNTWINGEMFDLYYTKNLKNGDNEGVDGSNILVREKMQKMCDCTMIGGPHVFPVRLFIFKNERIEKKWEEEQELEKNKREKLKKSFMEEKKHRLLEKKQKQQQKKEQREREQQMKKEQREKHKLELQKLKAEKKEEQKRLKEEQRKLKEEQRKAKEEELKKLKEEQRKLKQGQFQSRQIPSKNKVVQADSKKNDDVSNSKMIANLNIMAQKDPKVNNLMMIVSKGEATKEQVAKFKRYMEIAKAMPSASNNALNSRKEDVKDDHKPDNSTPKQSSTTIKDSFVEVSKELSDKSTNDQNELTDNPNAGAVHIDKETDSNEETKNVESKNQNEEDTTKAAQPIPADKTKAADVKLENNLEDADLKKHHLTVDSNSSFVENVDASVHKSDTDDNVKLEESMVIPKRRYRKNRDLVKEEEEKEMQLTAFQQKYVDESELAIEFQENVICRYTLSRKAIIEYLEESNEYIYSWMLVHNRKEIMRFKNRRIKELTKNVKDEEKKDEIISQFNVYEDMNCPTPLYTPMTVTFKDIHRKFHQIFINSVEPLANVQKMMESVINIGTRLSGYNLWYQLDGYEDRDLAENIRCELVDYENSLKGRKSRK</sequence>
<dbReference type="GO" id="GO:0000812">
    <property type="term" value="C:Swr1 complex"/>
    <property type="evidence" value="ECO:0007669"/>
    <property type="project" value="EnsemblFungi"/>
</dbReference>
<keyword evidence="5" id="KW-1185">Reference proteome</keyword>
<dbReference type="GeneID" id="11531644"/>
<dbReference type="GO" id="GO:0007029">
    <property type="term" value="P:endoplasmic reticulum organization"/>
    <property type="evidence" value="ECO:0007669"/>
    <property type="project" value="EnsemblFungi"/>
</dbReference>
<feature type="domain" description="SWR1-complex protein 3" evidence="2">
    <location>
        <begin position="67"/>
        <end position="170"/>
    </location>
</feature>
<feature type="region of interest" description="Disordered" evidence="1">
    <location>
        <begin position="1"/>
        <end position="57"/>
    </location>
</feature>
<feature type="compositionally biased region" description="Basic residues" evidence="1">
    <location>
        <begin position="1"/>
        <end position="11"/>
    </location>
</feature>
<evidence type="ECO:0000313" key="4">
    <source>
        <dbReference type="EMBL" id="CCE65417.1"/>
    </source>
</evidence>
<gene>
    <name evidence="4" type="primary">TPHA0L00610</name>
    <name evidence="4" type="ordered locus">TPHA_0L00610</name>
</gene>
<dbReference type="PANTHER" id="PTHR28108:SF1">
    <property type="entry name" value="SWR1-COMPLEX PROTEIN 3"/>
    <property type="match status" value="1"/>
</dbReference>
<dbReference type="PANTHER" id="PTHR28108">
    <property type="entry name" value="SWR1-COMPLEX PROTEIN 3"/>
    <property type="match status" value="1"/>
</dbReference>
<feature type="domain" description="Swc3 C-terminal" evidence="3">
    <location>
        <begin position="525"/>
        <end position="696"/>
    </location>
</feature>
<dbReference type="RefSeq" id="XP_003687851.1">
    <property type="nucleotide sequence ID" value="XM_003687803.1"/>
</dbReference>
<feature type="region of interest" description="Disordered" evidence="1">
    <location>
        <begin position="274"/>
        <end position="305"/>
    </location>
</feature>
<feature type="compositionally biased region" description="Polar residues" evidence="1">
    <location>
        <begin position="18"/>
        <end position="33"/>
    </location>
</feature>
<feature type="compositionally biased region" description="Polar residues" evidence="1">
    <location>
        <begin position="279"/>
        <end position="288"/>
    </location>
</feature>
<feature type="region of interest" description="Disordered" evidence="1">
    <location>
        <begin position="189"/>
        <end position="245"/>
    </location>
</feature>
<dbReference type="STRING" id="1071381.G8BZT9"/>
<feature type="compositionally biased region" description="Basic and acidic residues" evidence="1">
    <location>
        <begin position="417"/>
        <end position="442"/>
    </location>
</feature>
<dbReference type="EMBL" id="HE612867">
    <property type="protein sequence ID" value="CCE65417.1"/>
    <property type="molecule type" value="Genomic_DNA"/>
</dbReference>
<dbReference type="InterPro" id="IPR058986">
    <property type="entry name" value="Swc3_C"/>
</dbReference>
<dbReference type="AlphaFoldDB" id="G8BZT9"/>
<organism evidence="4 5">
    <name type="scientific">Tetrapisispora phaffii (strain ATCC 24235 / CBS 4417 / NBRC 1672 / NRRL Y-8282 / UCD 70-5)</name>
    <name type="common">Yeast</name>
    <name type="synonym">Fabospora phaffii</name>
    <dbReference type="NCBI Taxonomy" id="1071381"/>
    <lineage>
        <taxon>Eukaryota</taxon>
        <taxon>Fungi</taxon>
        <taxon>Dikarya</taxon>
        <taxon>Ascomycota</taxon>
        <taxon>Saccharomycotina</taxon>
        <taxon>Saccharomycetes</taxon>
        <taxon>Saccharomycetales</taxon>
        <taxon>Saccharomycetaceae</taxon>
        <taxon>Tetrapisispora</taxon>
    </lineage>
</organism>
<feature type="compositionally biased region" description="Basic and acidic residues" evidence="1">
    <location>
        <begin position="362"/>
        <end position="374"/>
    </location>
</feature>
<name>G8BZT9_TETPH</name>
<dbReference type="eggNOG" id="ENOG502QWM7">
    <property type="taxonomic scope" value="Eukaryota"/>
</dbReference>
<feature type="region of interest" description="Disordered" evidence="1">
    <location>
        <begin position="353"/>
        <end position="455"/>
    </location>
</feature>
<accession>G8BZT9</accession>
<feature type="compositionally biased region" description="Polar residues" evidence="1">
    <location>
        <begin position="375"/>
        <end position="386"/>
    </location>
</feature>
<dbReference type="InterPro" id="IPR057558">
    <property type="entry name" value="Swc3_dom"/>
</dbReference>
<feature type="compositionally biased region" description="Basic and acidic residues" evidence="1">
    <location>
        <begin position="388"/>
        <end position="401"/>
    </location>
</feature>
<evidence type="ECO:0000259" key="3">
    <source>
        <dbReference type="Pfam" id="PF26242"/>
    </source>
</evidence>
<dbReference type="KEGG" id="tpf:TPHA_0L00610"/>
<proteinExistence type="predicted"/>
<dbReference type="Pfam" id="PF24707">
    <property type="entry name" value="Swc3"/>
    <property type="match status" value="1"/>
</dbReference>
<evidence type="ECO:0000259" key="2">
    <source>
        <dbReference type="Pfam" id="PF24707"/>
    </source>
</evidence>
<feature type="compositionally biased region" description="Polar residues" evidence="1">
    <location>
        <begin position="402"/>
        <end position="411"/>
    </location>
</feature>
<dbReference type="Proteomes" id="UP000005666">
    <property type="component" value="Chromosome 12"/>
</dbReference>
<dbReference type="Pfam" id="PF26242">
    <property type="entry name" value="Swc3_C"/>
    <property type="match status" value="1"/>
</dbReference>
<dbReference type="GO" id="GO:0031492">
    <property type="term" value="F:nucleosomal DNA binding"/>
    <property type="evidence" value="ECO:0007669"/>
    <property type="project" value="EnsemblFungi"/>
</dbReference>